<comment type="caution">
    <text evidence="2">The sequence shown here is derived from an EMBL/GenBank/DDBJ whole genome shotgun (WGS) entry which is preliminary data.</text>
</comment>
<name>A0A9W7ARU2_9STRA</name>
<evidence type="ECO:0000313" key="2">
    <source>
        <dbReference type="EMBL" id="GMH74362.1"/>
    </source>
</evidence>
<feature type="region of interest" description="Disordered" evidence="1">
    <location>
        <begin position="282"/>
        <end position="307"/>
    </location>
</feature>
<feature type="compositionally biased region" description="Polar residues" evidence="1">
    <location>
        <begin position="282"/>
        <end position="294"/>
    </location>
</feature>
<proteinExistence type="predicted"/>
<evidence type="ECO:0000313" key="3">
    <source>
        <dbReference type="Proteomes" id="UP001162640"/>
    </source>
</evidence>
<protein>
    <submittedName>
        <fullName evidence="2">Uncharacterized protein</fullName>
    </submittedName>
</protein>
<sequence>MDAIQQNVQKLSADLNNPQLSLDRKHAVLSNFSSQLSSYLSSVGIMPPQSQPISLELGYAEEQRPVALGRYKWKVVFSNISFPPAPSPKPPMLRISRLTSLTSSKILHQVDLTSSVKVSEMYDYGDIRVIVQHAQGYIELRFESRGSAARFRKGVEEAIATTIPEVTWCNLPPAPEGEGDLLGLSEEDEVEEAAEERASTYFNEGSAPDLTSSSSSPTRKSLKLLIQEAKQAGIDTAGMLDRCELEQVRSLECDIRSSPPQQILLHERQRVAKALALPSQSTIRSSFGSVPTSRASSAPISPSPIAP</sequence>
<organism evidence="2 3">
    <name type="scientific">Triparma laevis f. inornata</name>
    <dbReference type="NCBI Taxonomy" id="1714386"/>
    <lineage>
        <taxon>Eukaryota</taxon>
        <taxon>Sar</taxon>
        <taxon>Stramenopiles</taxon>
        <taxon>Ochrophyta</taxon>
        <taxon>Bolidophyceae</taxon>
        <taxon>Parmales</taxon>
        <taxon>Triparmaceae</taxon>
        <taxon>Triparma</taxon>
    </lineage>
</organism>
<reference evidence="3" key="1">
    <citation type="journal article" date="2023" name="Commun. Biol.">
        <title>Genome analysis of Parmales, the sister group of diatoms, reveals the evolutionary specialization of diatoms from phago-mixotrophs to photoautotrophs.</title>
        <authorList>
            <person name="Ban H."/>
            <person name="Sato S."/>
            <person name="Yoshikawa S."/>
            <person name="Yamada K."/>
            <person name="Nakamura Y."/>
            <person name="Ichinomiya M."/>
            <person name="Sato N."/>
            <person name="Blanc-Mathieu R."/>
            <person name="Endo H."/>
            <person name="Kuwata A."/>
            <person name="Ogata H."/>
        </authorList>
    </citation>
    <scope>NUCLEOTIDE SEQUENCE [LARGE SCALE GENOMIC DNA]</scope>
</reference>
<accession>A0A9W7ARU2</accession>
<dbReference type="AlphaFoldDB" id="A0A9W7ARU2"/>
<evidence type="ECO:0000256" key="1">
    <source>
        <dbReference type="SAM" id="MobiDB-lite"/>
    </source>
</evidence>
<feature type="region of interest" description="Disordered" evidence="1">
    <location>
        <begin position="198"/>
        <end position="218"/>
    </location>
</feature>
<gene>
    <name evidence="2" type="ORF">TL16_g06443</name>
</gene>
<dbReference type="Proteomes" id="UP001162640">
    <property type="component" value="Unassembled WGS sequence"/>
</dbReference>
<dbReference type="EMBL" id="BLQM01000195">
    <property type="protein sequence ID" value="GMH74362.1"/>
    <property type="molecule type" value="Genomic_DNA"/>
</dbReference>